<dbReference type="InterPro" id="IPR004381">
    <property type="entry name" value="Glycerate_kinase"/>
</dbReference>
<feature type="region of interest" description="Disordered" evidence="5">
    <location>
        <begin position="156"/>
        <end position="175"/>
    </location>
</feature>
<feature type="compositionally biased region" description="Basic and acidic residues" evidence="5">
    <location>
        <begin position="166"/>
        <end position="175"/>
    </location>
</feature>
<gene>
    <name evidence="6" type="ORF">GCM10025789_10830</name>
</gene>
<dbReference type="InterPro" id="IPR036129">
    <property type="entry name" value="Glycerate_kinase_sf"/>
</dbReference>
<keyword evidence="7" id="KW-1185">Reference proteome</keyword>
<evidence type="ECO:0000256" key="3">
    <source>
        <dbReference type="ARBA" id="ARBA00022777"/>
    </source>
</evidence>
<evidence type="ECO:0000256" key="2">
    <source>
        <dbReference type="ARBA" id="ARBA00022679"/>
    </source>
</evidence>
<keyword evidence="3 4" id="KW-0418">Kinase</keyword>
<dbReference type="SUPFAM" id="SSF110738">
    <property type="entry name" value="Glycerate kinase I"/>
    <property type="match status" value="1"/>
</dbReference>
<dbReference type="PIRSF" id="PIRSF006078">
    <property type="entry name" value="GlxK"/>
    <property type="match status" value="1"/>
</dbReference>
<evidence type="ECO:0000313" key="6">
    <source>
        <dbReference type="EMBL" id="GAA4895212.1"/>
    </source>
</evidence>
<dbReference type="EMBL" id="BAABLV010000017">
    <property type="protein sequence ID" value="GAA4895212.1"/>
    <property type="molecule type" value="Genomic_DNA"/>
</dbReference>
<organism evidence="6 7">
    <name type="scientific">Tessaracoccus lubricantis</name>
    <dbReference type="NCBI Taxonomy" id="545543"/>
    <lineage>
        <taxon>Bacteria</taxon>
        <taxon>Bacillati</taxon>
        <taxon>Actinomycetota</taxon>
        <taxon>Actinomycetes</taxon>
        <taxon>Propionibacteriales</taxon>
        <taxon>Propionibacteriaceae</taxon>
        <taxon>Tessaracoccus</taxon>
    </lineage>
</organism>
<evidence type="ECO:0000313" key="7">
    <source>
        <dbReference type="Proteomes" id="UP001501521"/>
    </source>
</evidence>
<comment type="caution">
    <text evidence="6">The sequence shown here is derived from an EMBL/GenBank/DDBJ whole genome shotgun (WGS) entry which is preliminary data.</text>
</comment>
<dbReference type="PANTHER" id="PTHR21599:SF0">
    <property type="entry name" value="GLYCERATE KINASE"/>
    <property type="match status" value="1"/>
</dbReference>
<dbReference type="Gene3D" id="3.40.50.10350">
    <property type="entry name" value="Glycerate kinase, domain 1"/>
    <property type="match status" value="1"/>
</dbReference>
<dbReference type="PANTHER" id="PTHR21599">
    <property type="entry name" value="GLYCERATE KINASE"/>
    <property type="match status" value="1"/>
</dbReference>
<dbReference type="InterPro" id="IPR018193">
    <property type="entry name" value="Glyc_kinase_flavodox-like_fold"/>
</dbReference>
<name>A0ABP9F6H0_9ACTN</name>
<dbReference type="Proteomes" id="UP001501521">
    <property type="component" value="Unassembled WGS sequence"/>
</dbReference>
<sequence>MRVVIAPDTFKSTMTAVQAARAISDGWADVRPGDRVTLRPMADGGEGTLDAFASLAGAQRLPLETVDALGELRQASWVRLEDGTGVVELAHCCGLGTIGHLAPREAHTYGFGLAIRAALDAGVRRLLLALGGSASTDGGLGLLVALGLGVGRDPRKGTENLSLPRKGLDVDNPHRGPESVGISSPFTEHFGNAALQEVTEVDWAGVVPLPEDGALVLSDVTNPLLGPFGAAAVFGPQKGGASLVAEMDQNLARWAALVGGDPNAPGAGAAGGAGFALQLWGATTTSGARVVADVIGLREAMEDADLVITGEGSFDAQSFSGKAVDVVRQLAVEVAQSRGRDLPVALIAGRRDADFGGPAVALWDFAGERALRDPVGVAREAARQLALQVTEERR</sequence>
<accession>A0ABP9F6H0</accession>
<dbReference type="Gene3D" id="3.90.1510.10">
    <property type="entry name" value="Glycerate kinase, domain 2"/>
    <property type="match status" value="1"/>
</dbReference>
<dbReference type="Pfam" id="PF02595">
    <property type="entry name" value="Gly_kinase"/>
    <property type="match status" value="2"/>
</dbReference>
<evidence type="ECO:0000256" key="1">
    <source>
        <dbReference type="ARBA" id="ARBA00006284"/>
    </source>
</evidence>
<evidence type="ECO:0000256" key="5">
    <source>
        <dbReference type="SAM" id="MobiDB-lite"/>
    </source>
</evidence>
<dbReference type="GO" id="GO:0016301">
    <property type="term" value="F:kinase activity"/>
    <property type="evidence" value="ECO:0007669"/>
    <property type="project" value="UniProtKB-KW"/>
</dbReference>
<dbReference type="InterPro" id="IPR018197">
    <property type="entry name" value="Glycerate_kinase_RE-like"/>
</dbReference>
<evidence type="ECO:0000256" key="4">
    <source>
        <dbReference type="PIRNR" id="PIRNR006078"/>
    </source>
</evidence>
<protein>
    <submittedName>
        <fullName evidence="6">Glycerate kinase</fullName>
    </submittedName>
</protein>
<dbReference type="RefSeq" id="WP_345580119.1">
    <property type="nucleotide sequence ID" value="NZ_BAABLV010000017.1"/>
</dbReference>
<keyword evidence="2 4" id="KW-0808">Transferase</keyword>
<comment type="similarity">
    <text evidence="1 4">Belongs to the glycerate kinase type-1 family.</text>
</comment>
<reference evidence="7" key="1">
    <citation type="journal article" date="2019" name="Int. J. Syst. Evol. Microbiol.">
        <title>The Global Catalogue of Microorganisms (GCM) 10K type strain sequencing project: providing services to taxonomists for standard genome sequencing and annotation.</title>
        <authorList>
            <consortium name="The Broad Institute Genomics Platform"/>
            <consortium name="The Broad Institute Genome Sequencing Center for Infectious Disease"/>
            <person name="Wu L."/>
            <person name="Ma J."/>
        </authorList>
    </citation>
    <scope>NUCLEOTIDE SEQUENCE [LARGE SCALE GENOMIC DNA]</scope>
    <source>
        <strain evidence="7">JCM 19125</strain>
    </source>
</reference>
<proteinExistence type="inferred from homology"/>